<comment type="caution">
    <text evidence="12">The sequence shown here is derived from an EMBL/GenBank/DDBJ whole genome shotgun (WGS) entry which is preliminary data.</text>
</comment>
<dbReference type="InterPro" id="IPR051056">
    <property type="entry name" value="Glycosyl_Hydrolase_73"/>
</dbReference>
<dbReference type="Gene3D" id="2.10.70.40">
    <property type="entry name" value="peptidoglycan hydrolase"/>
    <property type="match status" value="1"/>
</dbReference>
<evidence type="ECO:0000256" key="7">
    <source>
        <dbReference type="ARBA" id="ARBA00022801"/>
    </source>
</evidence>
<proteinExistence type="inferred from homology"/>
<evidence type="ECO:0000256" key="1">
    <source>
        <dbReference type="ARBA" id="ARBA00002954"/>
    </source>
</evidence>
<dbReference type="Proteomes" id="UP001365405">
    <property type="component" value="Unassembled WGS sequence"/>
</dbReference>
<evidence type="ECO:0000256" key="9">
    <source>
        <dbReference type="ARBA" id="ARBA00023316"/>
    </source>
</evidence>
<comment type="similarity">
    <text evidence="4">In the C-terminal section; belongs to the glycosyl hydrolase 73 family.</text>
</comment>
<evidence type="ECO:0000256" key="4">
    <source>
        <dbReference type="ARBA" id="ARBA00007974"/>
    </source>
</evidence>
<dbReference type="EMBL" id="JBBUTH010000001">
    <property type="protein sequence ID" value="MEK8048630.1"/>
    <property type="molecule type" value="Genomic_DNA"/>
</dbReference>
<comment type="subcellular location">
    <subcellularLocation>
        <location evidence="2">Periplasm</location>
    </subcellularLocation>
</comment>
<organism evidence="12 13">
    <name type="scientific">Pseudaquabacterium inlustre</name>
    <dbReference type="NCBI Taxonomy" id="2984192"/>
    <lineage>
        <taxon>Bacteria</taxon>
        <taxon>Pseudomonadati</taxon>
        <taxon>Pseudomonadota</taxon>
        <taxon>Betaproteobacteria</taxon>
        <taxon>Burkholderiales</taxon>
        <taxon>Sphaerotilaceae</taxon>
        <taxon>Pseudaquabacterium</taxon>
    </lineage>
</organism>
<keyword evidence="7 12" id="KW-0378">Hydrolase</keyword>
<keyword evidence="12" id="KW-0969">Cilium</keyword>
<dbReference type="Gene3D" id="1.10.530.10">
    <property type="match status" value="1"/>
</dbReference>
<keyword evidence="12" id="KW-0282">Flagellum</keyword>
<keyword evidence="6" id="KW-0574">Periplasm</keyword>
<dbReference type="SMART" id="SM00047">
    <property type="entry name" value="LYZ2"/>
    <property type="match status" value="1"/>
</dbReference>
<evidence type="ECO:0000313" key="13">
    <source>
        <dbReference type="Proteomes" id="UP001365405"/>
    </source>
</evidence>
<dbReference type="InterPro" id="IPR002901">
    <property type="entry name" value="MGlyc_endo_b_GlcNAc-like_dom"/>
</dbReference>
<accession>A0ABU9CEB5</accession>
<dbReference type="PRINTS" id="PR01002">
    <property type="entry name" value="FLGFLGJ"/>
</dbReference>
<keyword evidence="9" id="KW-0961">Cell wall biogenesis/degradation</keyword>
<evidence type="ECO:0000313" key="12">
    <source>
        <dbReference type="EMBL" id="MEK8048630.1"/>
    </source>
</evidence>
<sequence>MAAAASGHAAASASTASFAASQGVRGNRLASDARNLDALRNAAGKDPKTAAREAAVQFEALFMQQVLKSMRAASDSSGMMDNEASRMGTDMLDAQLASGSAGRPGGLADLIARQLERQMGVTPSATPANASLSAARGGLGGATQAASANAGALANGTAVAGAPRVPSTAVAGFVQQHSEVARQVEAASGIPASFMIAQAAHETGWGAKEIVGRDGTPSNNLFGIKAGASWKGPTVDVTTTEYVNGQAQKVVQKFRAYASHAESFADYARLMSDNPRYAAVRAAGGDATAFAQGLQNAGYATDPAYASKLAKVIQTTQRAQRALG</sequence>
<keyword evidence="12" id="KW-0966">Cell projection</keyword>
<evidence type="ECO:0000256" key="3">
    <source>
        <dbReference type="ARBA" id="ARBA00006880"/>
    </source>
</evidence>
<comment type="similarity">
    <text evidence="3">In the N-terminal section; belongs to the FlgJ family.</text>
</comment>
<dbReference type="RefSeq" id="WP_341408308.1">
    <property type="nucleotide sequence ID" value="NZ_JBBUTH010000001.1"/>
</dbReference>
<gene>
    <name evidence="12" type="primary">flgJ</name>
    <name evidence="12" type="ORF">AACH10_00075</name>
</gene>
<dbReference type="NCBIfam" id="TIGR02541">
    <property type="entry name" value="flagell_FlgJ"/>
    <property type="match status" value="1"/>
</dbReference>
<dbReference type="PANTHER" id="PTHR33308:SF9">
    <property type="entry name" value="PEPTIDOGLYCAN HYDROLASE FLGJ"/>
    <property type="match status" value="1"/>
</dbReference>
<keyword evidence="8" id="KW-0326">Glycosidase</keyword>
<evidence type="ECO:0000256" key="8">
    <source>
        <dbReference type="ARBA" id="ARBA00023295"/>
    </source>
</evidence>
<dbReference type="Pfam" id="PF10135">
    <property type="entry name" value="Rod-binding"/>
    <property type="match status" value="1"/>
</dbReference>
<feature type="domain" description="Mannosyl-glycoprotein endo-beta-N-acetylglucosamidase-like" evidence="11">
    <location>
        <begin position="161"/>
        <end position="317"/>
    </location>
</feature>
<reference evidence="12 13" key="1">
    <citation type="submission" date="2024-04" db="EMBL/GenBank/DDBJ databases">
        <title>Novel species of the genus Ideonella isolated from streams.</title>
        <authorList>
            <person name="Lu H."/>
        </authorList>
    </citation>
    <scope>NUCLEOTIDE SEQUENCE [LARGE SCALE GENOMIC DNA]</scope>
    <source>
        <strain evidence="12 13">DXS22W</strain>
    </source>
</reference>
<keyword evidence="13" id="KW-1185">Reference proteome</keyword>
<dbReference type="Pfam" id="PF01832">
    <property type="entry name" value="Glucosaminidase"/>
    <property type="match status" value="1"/>
</dbReference>
<evidence type="ECO:0000259" key="11">
    <source>
        <dbReference type="SMART" id="SM00047"/>
    </source>
</evidence>
<evidence type="ECO:0000256" key="10">
    <source>
        <dbReference type="ARBA" id="ARBA00030835"/>
    </source>
</evidence>
<dbReference type="PANTHER" id="PTHR33308">
    <property type="entry name" value="PEPTIDOGLYCAN HYDROLASE FLGJ"/>
    <property type="match status" value="1"/>
</dbReference>
<dbReference type="GO" id="GO:0016787">
    <property type="term" value="F:hydrolase activity"/>
    <property type="evidence" value="ECO:0007669"/>
    <property type="project" value="UniProtKB-KW"/>
</dbReference>
<comment type="function">
    <text evidence="1">Flagellum-specific muramidase which hydrolyzes the peptidoglycan layer to assemble the rod structure in the periplasmic space.</text>
</comment>
<evidence type="ECO:0000256" key="6">
    <source>
        <dbReference type="ARBA" id="ARBA00022764"/>
    </source>
</evidence>
<evidence type="ECO:0000256" key="5">
    <source>
        <dbReference type="ARBA" id="ARBA00013433"/>
    </source>
</evidence>
<protein>
    <recommendedName>
        <fullName evidence="5">Peptidoglycan hydrolase FlgJ</fullName>
    </recommendedName>
    <alternativeName>
        <fullName evidence="10">Muramidase FlgJ</fullName>
    </alternativeName>
</protein>
<name>A0ABU9CEB5_9BURK</name>
<dbReference type="InterPro" id="IPR013377">
    <property type="entry name" value="FlgJ"/>
</dbReference>
<evidence type="ECO:0000256" key="2">
    <source>
        <dbReference type="ARBA" id="ARBA00004418"/>
    </source>
</evidence>
<dbReference type="InterPro" id="IPR019301">
    <property type="entry name" value="Flagellar_prot_FlgJ_N"/>
</dbReference>